<dbReference type="Pfam" id="PF12840">
    <property type="entry name" value="HTH_20"/>
    <property type="match status" value="1"/>
</dbReference>
<gene>
    <name evidence="6" type="ORF">SAMN05518682_1590</name>
</gene>
<dbReference type="NCBIfam" id="NF033788">
    <property type="entry name" value="HTH_metalloreg"/>
    <property type="match status" value="1"/>
</dbReference>
<dbReference type="InterPro" id="IPR036390">
    <property type="entry name" value="WH_DNA-bd_sf"/>
</dbReference>
<dbReference type="PROSITE" id="PS50987">
    <property type="entry name" value="HTH_ARSR_2"/>
    <property type="match status" value="1"/>
</dbReference>
<dbReference type="PANTHER" id="PTHR33154:SF33">
    <property type="entry name" value="TRANSCRIPTIONAL REPRESSOR SDPR"/>
    <property type="match status" value="1"/>
</dbReference>
<name>A0A1N6QIM8_9MICO</name>
<dbReference type="Proteomes" id="UP000186235">
    <property type="component" value="Unassembled WGS sequence"/>
</dbReference>
<dbReference type="EMBL" id="FTMI01000002">
    <property type="protein sequence ID" value="SIQ16483.1"/>
    <property type="molecule type" value="Genomic_DNA"/>
</dbReference>
<keyword evidence="1" id="KW-0805">Transcription regulation</keyword>
<dbReference type="PRINTS" id="PR00778">
    <property type="entry name" value="HTHARSR"/>
</dbReference>
<dbReference type="InterPro" id="IPR036388">
    <property type="entry name" value="WH-like_DNA-bd_sf"/>
</dbReference>
<dbReference type="InterPro" id="IPR051081">
    <property type="entry name" value="HTH_MetalResp_TranReg"/>
</dbReference>
<evidence type="ECO:0000256" key="4">
    <source>
        <dbReference type="SAM" id="MobiDB-lite"/>
    </source>
</evidence>
<dbReference type="InterPro" id="IPR011991">
    <property type="entry name" value="ArsR-like_HTH"/>
</dbReference>
<keyword evidence="7" id="KW-1185">Reference proteome</keyword>
<dbReference type="InterPro" id="IPR001845">
    <property type="entry name" value="HTH_ArsR_DNA-bd_dom"/>
</dbReference>
<reference evidence="7" key="1">
    <citation type="submission" date="2017-01" db="EMBL/GenBank/DDBJ databases">
        <authorList>
            <person name="Varghese N."/>
            <person name="Submissions S."/>
        </authorList>
    </citation>
    <scope>NUCLEOTIDE SEQUENCE [LARGE SCALE GENOMIC DNA]</scope>
    <source>
        <strain evidence="7">3bp</strain>
    </source>
</reference>
<dbReference type="GO" id="GO:0003700">
    <property type="term" value="F:DNA-binding transcription factor activity"/>
    <property type="evidence" value="ECO:0007669"/>
    <property type="project" value="InterPro"/>
</dbReference>
<dbReference type="Gene3D" id="1.10.10.10">
    <property type="entry name" value="Winged helix-like DNA-binding domain superfamily/Winged helix DNA-binding domain"/>
    <property type="match status" value="1"/>
</dbReference>
<dbReference type="GO" id="GO:0003677">
    <property type="term" value="F:DNA binding"/>
    <property type="evidence" value="ECO:0007669"/>
    <property type="project" value="UniProtKB-KW"/>
</dbReference>
<accession>A0A1N6QIM8</accession>
<feature type="region of interest" description="Disordered" evidence="4">
    <location>
        <begin position="100"/>
        <end position="121"/>
    </location>
</feature>
<keyword evidence="2" id="KW-0238">DNA-binding</keyword>
<evidence type="ECO:0000256" key="2">
    <source>
        <dbReference type="ARBA" id="ARBA00023125"/>
    </source>
</evidence>
<proteinExistence type="predicted"/>
<dbReference type="CDD" id="cd00090">
    <property type="entry name" value="HTH_ARSR"/>
    <property type="match status" value="1"/>
</dbReference>
<evidence type="ECO:0000313" key="6">
    <source>
        <dbReference type="EMBL" id="SIQ16483.1"/>
    </source>
</evidence>
<evidence type="ECO:0000313" key="7">
    <source>
        <dbReference type="Proteomes" id="UP000186235"/>
    </source>
</evidence>
<evidence type="ECO:0000259" key="5">
    <source>
        <dbReference type="PROSITE" id="PS50987"/>
    </source>
</evidence>
<sequence>MDVFEAVADDVRRDLLRALRAGSLSAGELARVRDDVSRPAVSRHLRVLREAGLVEAVVAGRRRVYSLRPAALDPLAAFVAALTRPAPPVPARALDGLDLEVRRTTRERRAGRGTTRHEESA</sequence>
<dbReference type="SMART" id="SM00418">
    <property type="entry name" value="HTH_ARSR"/>
    <property type="match status" value="1"/>
</dbReference>
<keyword evidence="3" id="KW-0804">Transcription</keyword>
<protein>
    <submittedName>
        <fullName evidence="6">Transcriptional regulator, ArsR family</fullName>
    </submittedName>
</protein>
<organism evidence="6 7">
    <name type="scientific">Cellulosimicrobium aquatile</name>
    <dbReference type="NCBI Taxonomy" id="1612203"/>
    <lineage>
        <taxon>Bacteria</taxon>
        <taxon>Bacillati</taxon>
        <taxon>Actinomycetota</taxon>
        <taxon>Actinomycetes</taxon>
        <taxon>Micrococcales</taxon>
        <taxon>Promicromonosporaceae</taxon>
        <taxon>Cellulosimicrobium</taxon>
    </lineage>
</organism>
<evidence type="ECO:0000256" key="1">
    <source>
        <dbReference type="ARBA" id="ARBA00023015"/>
    </source>
</evidence>
<dbReference type="PANTHER" id="PTHR33154">
    <property type="entry name" value="TRANSCRIPTIONAL REGULATOR, ARSR FAMILY"/>
    <property type="match status" value="1"/>
</dbReference>
<dbReference type="SUPFAM" id="SSF46785">
    <property type="entry name" value="Winged helix' DNA-binding domain"/>
    <property type="match status" value="1"/>
</dbReference>
<feature type="domain" description="HTH arsR-type" evidence="5">
    <location>
        <begin position="1"/>
        <end position="87"/>
    </location>
</feature>
<dbReference type="AlphaFoldDB" id="A0A1N6QIM8"/>
<evidence type="ECO:0000256" key="3">
    <source>
        <dbReference type="ARBA" id="ARBA00023163"/>
    </source>
</evidence>
<dbReference type="RefSeq" id="WP_076404490.1">
    <property type="nucleotide sequence ID" value="NZ_FTMI01000002.1"/>
</dbReference>